<dbReference type="PANTHER" id="PTHR22754:SF32">
    <property type="entry name" value="DISCO-INTERACTING PROTEIN 2"/>
    <property type="match status" value="1"/>
</dbReference>
<keyword evidence="3" id="KW-0276">Fatty acid metabolism</keyword>
<dbReference type="Pfam" id="PF23024">
    <property type="entry name" value="AMP-dom_DIP2-like"/>
    <property type="match status" value="1"/>
</dbReference>
<dbReference type="GO" id="GO:0071766">
    <property type="term" value="P:Actinobacterium-type cell wall biogenesis"/>
    <property type="evidence" value="ECO:0007669"/>
    <property type="project" value="UniProtKB-ARBA"/>
</dbReference>
<keyword evidence="2" id="KW-0436">Ligase</keyword>
<gene>
    <name evidence="7" type="ORF">MKAN_23930</name>
</gene>
<keyword evidence="4" id="KW-0443">Lipid metabolism</keyword>
<sequence>MALRLRAIYEPYMRRFRFEGHGSKTSVLSSVKSRRMIMQTNLSFQAGGEVATQTERIADPQAVQSPNGTATRFAMSESSLIDLLQKAAGQYPNRAAYKFIDYEVDPKGFTETLTWWQVYRRATIVADELRICGSSGDRVAILAPQGLEYIVAFLGALQAGLIAVPLPVPQFGIHDERISAALRDSLPTVILTTSSVVDEVVKYVPHARAPQGREPVVVAIDSLDLDSPRELAPAAPARPGTAYIQYTSGSTRSPAGVVLSHKNVISNCVQLMSDYLGDTEKVPSTAVSWLPFYHDMGLMLGVILPMINQDTAVLLSPMAFLQRPARWMQLLGRHRGQISSAPNFGFDLAVRRTSDDDMAGLDLGHVRAIATGAERVNPATVRRFIDRFAKFNLSQSAIRPSYGLAEATVYVATAGPGRPPKTVCFDYQHLAAGRAKVCESDGDEGAKLVSYGAPRASTVRIVDPDTRTETREGTVGEIWVQGDNVAMGYWRNPELTERTFGAKLVDPSAGTPVGPWLRTGDLGVMFEDELFITGRIKDLLVVDGSNHYPDDIEATIQEITGGRVVAIAVPDDSTEQLVTIVEVTTWGHPDDAASDRLRTVKRDVTSAISRLHRVRVADVVMVAPGSIPVTTSGKVRRSTCVERYLNQEFTRVDGAA</sequence>
<name>U5WY72_MYCKA</name>
<dbReference type="HOGENOM" id="CLU_000022_23_7_11"/>
<evidence type="ECO:0000259" key="6">
    <source>
        <dbReference type="Pfam" id="PF23024"/>
    </source>
</evidence>
<dbReference type="Gene3D" id="3.40.50.12780">
    <property type="entry name" value="N-terminal domain of ligase-like"/>
    <property type="match status" value="1"/>
</dbReference>
<dbReference type="NCBIfam" id="NF004509">
    <property type="entry name" value="PRK05850.1"/>
    <property type="match status" value="1"/>
</dbReference>
<evidence type="ECO:0000313" key="7">
    <source>
        <dbReference type="EMBL" id="AGZ53005.1"/>
    </source>
</evidence>
<evidence type="ECO:0000313" key="8">
    <source>
        <dbReference type="Proteomes" id="UP000017786"/>
    </source>
</evidence>
<protein>
    <submittedName>
        <fullName evidence="7">Acyl-CoA synthetase</fullName>
    </submittedName>
</protein>
<dbReference type="InterPro" id="IPR000873">
    <property type="entry name" value="AMP-dep_synth/lig_dom"/>
</dbReference>
<organism evidence="7 8">
    <name type="scientific">Mycobacterium kansasii ATCC 12478</name>
    <dbReference type="NCBI Taxonomy" id="557599"/>
    <lineage>
        <taxon>Bacteria</taxon>
        <taxon>Bacillati</taxon>
        <taxon>Actinomycetota</taxon>
        <taxon>Actinomycetes</taxon>
        <taxon>Mycobacteriales</taxon>
        <taxon>Mycobacteriaceae</taxon>
        <taxon>Mycobacterium</taxon>
    </lineage>
</organism>
<dbReference type="EMBL" id="CP006835">
    <property type="protein sequence ID" value="AGZ53005.1"/>
    <property type="molecule type" value="Genomic_DNA"/>
</dbReference>
<dbReference type="GO" id="GO:0006633">
    <property type="term" value="P:fatty acid biosynthetic process"/>
    <property type="evidence" value="ECO:0007669"/>
    <property type="project" value="TreeGrafter"/>
</dbReference>
<dbReference type="InterPro" id="IPR025110">
    <property type="entry name" value="AMP-bd_C"/>
</dbReference>
<evidence type="ECO:0000256" key="1">
    <source>
        <dbReference type="ARBA" id="ARBA00006432"/>
    </source>
</evidence>
<dbReference type="GO" id="GO:0070566">
    <property type="term" value="F:adenylyltransferase activity"/>
    <property type="evidence" value="ECO:0007669"/>
    <property type="project" value="TreeGrafter"/>
</dbReference>
<dbReference type="AlphaFoldDB" id="U5WY72"/>
<reference evidence="7 8" key="1">
    <citation type="submission" date="2013-10" db="EMBL/GenBank/DDBJ databases">
        <title>Genome sequence of Mycobacterium kansasii.</title>
        <authorList>
            <consortium name="McGill University Mycobacterium genome consortium"/>
            <person name="Veyrier F.J."/>
            <person name="Behr M.A."/>
        </authorList>
    </citation>
    <scope>NUCLEOTIDE SEQUENCE [LARGE SCALE GENOMIC DNA]</scope>
    <source>
        <strain evidence="7 8">ATCC 12478</strain>
    </source>
</reference>
<evidence type="ECO:0000256" key="2">
    <source>
        <dbReference type="ARBA" id="ARBA00022598"/>
    </source>
</evidence>
<dbReference type="InterPro" id="IPR045851">
    <property type="entry name" value="AMP-bd_C_sf"/>
</dbReference>
<dbReference type="CDD" id="cd05931">
    <property type="entry name" value="FAAL"/>
    <property type="match status" value="1"/>
</dbReference>
<comment type="similarity">
    <text evidence="1">Belongs to the ATP-dependent AMP-binding enzyme family.</text>
</comment>
<accession>U5WY72</accession>
<dbReference type="GO" id="GO:0016874">
    <property type="term" value="F:ligase activity"/>
    <property type="evidence" value="ECO:0007669"/>
    <property type="project" value="UniProtKB-KW"/>
</dbReference>
<dbReference type="SUPFAM" id="SSF56801">
    <property type="entry name" value="Acetyl-CoA synthetase-like"/>
    <property type="match status" value="1"/>
</dbReference>
<dbReference type="InterPro" id="IPR042099">
    <property type="entry name" value="ANL_N_sf"/>
</dbReference>
<proteinExistence type="inferred from homology"/>
<dbReference type="FunFam" id="3.40.50.12780:FF:000013">
    <property type="entry name" value="Long-chain-fatty-acid--AMP ligase FadD32"/>
    <property type="match status" value="1"/>
</dbReference>
<feature type="domain" description="AMP-binding enzyme C-terminal" evidence="6">
    <location>
        <begin position="538"/>
        <end position="649"/>
    </location>
</feature>
<dbReference type="InterPro" id="IPR040097">
    <property type="entry name" value="FAAL/FAAC"/>
</dbReference>
<dbReference type="FunFam" id="3.30.300.30:FF:000016">
    <property type="entry name" value="Fatty-acid-CoA ligase FadD26"/>
    <property type="match status" value="1"/>
</dbReference>
<dbReference type="eggNOG" id="COG0318">
    <property type="taxonomic scope" value="Bacteria"/>
</dbReference>
<evidence type="ECO:0000256" key="3">
    <source>
        <dbReference type="ARBA" id="ARBA00022832"/>
    </source>
</evidence>
<dbReference type="Pfam" id="PF00501">
    <property type="entry name" value="AMP-binding"/>
    <property type="match status" value="1"/>
</dbReference>
<dbReference type="PANTHER" id="PTHR22754">
    <property type="entry name" value="DISCO-INTERACTING PROTEIN 2 DIP2 -RELATED"/>
    <property type="match status" value="1"/>
</dbReference>
<dbReference type="Gene3D" id="3.30.300.30">
    <property type="match status" value="1"/>
</dbReference>
<dbReference type="KEGG" id="mkn:MKAN_23930"/>
<feature type="domain" description="AMP-dependent synthetase/ligase" evidence="5">
    <location>
        <begin position="84"/>
        <end position="490"/>
    </location>
</feature>
<evidence type="ECO:0000259" key="5">
    <source>
        <dbReference type="Pfam" id="PF00501"/>
    </source>
</evidence>
<dbReference type="GO" id="GO:0005886">
    <property type="term" value="C:plasma membrane"/>
    <property type="evidence" value="ECO:0007669"/>
    <property type="project" value="TreeGrafter"/>
</dbReference>
<evidence type="ECO:0000256" key="4">
    <source>
        <dbReference type="ARBA" id="ARBA00023098"/>
    </source>
</evidence>
<dbReference type="Proteomes" id="UP000017786">
    <property type="component" value="Chromosome"/>
</dbReference>